<protein>
    <recommendedName>
        <fullName evidence="3">ribonuclease H</fullName>
        <ecNumber evidence="3">3.1.26.4</ecNumber>
    </recommendedName>
</protein>
<dbReference type="Proteomes" id="UP000275385">
    <property type="component" value="Unassembled WGS sequence"/>
</dbReference>
<dbReference type="EMBL" id="QVQW01000001">
    <property type="protein sequence ID" value="RKU49361.1"/>
    <property type="molecule type" value="Genomic_DNA"/>
</dbReference>
<dbReference type="InterPro" id="IPR012337">
    <property type="entry name" value="RNaseH-like_sf"/>
</dbReference>
<evidence type="ECO:0000256" key="4">
    <source>
        <dbReference type="ARBA" id="ARBA00022722"/>
    </source>
</evidence>
<keyword evidence="7" id="KW-0378">Hydrolase</keyword>
<evidence type="ECO:0000259" key="8">
    <source>
        <dbReference type="PROSITE" id="PS50879"/>
    </source>
</evidence>
<sequence>MPPLRWYLAQGLIPLTEDSSDDDEGPYQLADGRLVCGLHGLVVCGKCCVDYSFMDDNHVRDEDELPELDNDHVYFPQDSDYEDMYGRRTRRGTGQVFPTKFVPPNDSVKPTELFTLEKRFNGFDKRYTLQDDRGTVLVHTDGACLNNGQPNPKAGWAFSLGLRPSGNPLVYSGRLEQKGPFGQDGSQTSNRAELRAIIAALRSSNWPEEGVHTLVIATDSEYAVEGSTRWVKKWIKDDWKKYIYERGRGGRRREDVKNRDLWEALLGEMERCDDQDMIVKLWRIPREWNCLVDAAAKEAAGAEHAPETWEDPIIFHG</sequence>
<keyword evidence="5" id="KW-0479">Metal-binding</keyword>
<gene>
    <name evidence="9" type="ORF">DL546_001093</name>
</gene>
<feature type="domain" description="RNase H type-1" evidence="8">
    <location>
        <begin position="132"/>
        <end position="301"/>
    </location>
</feature>
<evidence type="ECO:0000256" key="1">
    <source>
        <dbReference type="ARBA" id="ARBA00000077"/>
    </source>
</evidence>
<dbReference type="InterPro" id="IPR036397">
    <property type="entry name" value="RNaseH_sf"/>
</dbReference>
<dbReference type="GO" id="GO:0004523">
    <property type="term" value="F:RNA-DNA hybrid ribonuclease activity"/>
    <property type="evidence" value="ECO:0007669"/>
    <property type="project" value="UniProtKB-EC"/>
</dbReference>
<dbReference type="AlphaFoldDB" id="A0A420YNE6"/>
<dbReference type="GO" id="GO:0043137">
    <property type="term" value="P:DNA replication, removal of RNA primer"/>
    <property type="evidence" value="ECO:0007669"/>
    <property type="project" value="TreeGrafter"/>
</dbReference>
<dbReference type="PROSITE" id="PS50879">
    <property type="entry name" value="RNASE_H_1"/>
    <property type="match status" value="1"/>
</dbReference>
<dbReference type="Pfam" id="PF00075">
    <property type="entry name" value="RNase_H"/>
    <property type="match status" value="1"/>
</dbReference>
<keyword evidence="6" id="KW-0255">Endonuclease</keyword>
<evidence type="ECO:0000256" key="2">
    <source>
        <dbReference type="ARBA" id="ARBA00005300"/>
    </source>
</evidence>
<dbReference type="GO" id="GO:0046872">
    <property type="term" value="F:metal ion binding"/>
    <property type="evidence" value="ECO:0007669"/>
    <property type="project" value="UniProtKB-KW"/>
</dbReference>
<accession>A0A420YNE6</accession>
<organism evidence="9 10">
    <name type="scientific">Coniochaeta pulveracea</name>
    <dbReference type="NCBI Taxonomy" id="177199"/>
    <lineage>
        <taxon>Eukaryota</taxon>
        <taxon>Fungi</taxon>
        <taxon>Dikarya</taxon>
        <taxon>Ascomycota</taxon>
        <taxon>Pezizomycotina</taxon>
        <taxon>Sordariomycetes</taxon>
        <taxon>Sordariomycetidae</taxon>
        <taxon>Coniochaetales</taxon>
        <taxon>Coniochaetaceae</taxon>
        <taxon>Coniochaeta</taxon>
    </lineage>
</organism>
<comment type="catalytic activity">
    <reaction evidence="1">
        <text>Endonucleolytic cleavage to 5'-phosphomonoester.</text>
        <dbReference type="EC" id="3.1.26.4"/>
    </reaction>
</comment>
<dbReference type="GO" id="GO:0003676">
    <property type="term" value="F:nucleic acid binding"/>
    <property type="evidence" value="ECO:0007669"/>
    <property type="project" value="InterPro"/>
</dbReference>
<evidence type="ECO:0000256" key="3">
    <source>
        <dbReference type="ARBA" id="ARBA00012180"/>
    </source>
</evidence>
<comment type="caution">
    <text evidence="9">The sequence shown here is derived from an EMBL/GenBank/DDBJ whole genome shotgun (WGS) entry which is preliminary data.</text>
</comment>
<keyword evidence="10" id="KW-1185">Reference proteome</keyword>
<dbReference type="EC" id="3.1.26.4" evidence="3"/>
<dbReference type="PANTHER" id="PTHR10642:SF26">
    <property type="entry name" value="RIBONUCLEASE H1"/>
    <property type="match status" value="1"/>
</dbReference>
<name>A0A420YNE6_9PEZI</name>
<dbReference type="STRING" id="177199.A0A420YNE6"/>
<dbReference type="OrthoDB" id="407198at2759"/>
<evidence type="ECO:0000313" key="10">
    <source>
        <dbReference type="Proteomes" id="UP000275385"/>
    </source>
</evidence>
<evidence type="ECO:0000256" key="5">
    <source>
        <dbReference type="ARBA" id="ARBA00022723"/>
    </source>
</evidence>
<comment type="similarity">
    <text evidence="2">Belongs to the RNase H family.</text>
</comment>
<dbReference type="PANTHER" id="PTHR10642">
    <property type="entry name" value="RIBONUCLEASE H1"/>
    <property type="match status" value="1"/>
</dbReference>
<evidence type="ECO:0000313" key="9">
    <source>
        <dbReference type="EMBL" id="RKU49361.1"/>
    </source>
</evidence>
<evidence type="ECO:0000256" key="6">
    <source>
        <dbReference type="ARBA" id="ARBA00022759"/>
    </source>
</evidence>
<dbReference type="InterPro" id="IPR002156">
    <property type="entry name" value="RNaseH_domain"/>
</dbReference>
<keyword evidence="4" id="KW-0540">Nuclease</keyword>
<proteinExistence type="inferred from homology"/>
<dbReference type="InterPro" id="IPR050092">
    <property type="entry name" value="RNase_H"/>
</dbReference>
<reference evidence="9 10" key="1">
    <citation type="submission" date="2018-08" db="EMBL/GenBank/DDBJ databases">
        <title>Draft genome of the lignicolous fungus Coniochaeta pulveracea.</title>
        <authorList>
            <person name="Borstlap C.J."/>
            <person name="De Witt R.N."/>
            <person name="Botha A."/>
            <person name="Volschenk H."/>
        </authorList>
    </citation>
    <scope>NUCLEOTIDE SEQUENCE [LARGE SCALE GENOMIC DNA]</scope>
    <source>
        <strain evidence="9 10">CAB683</strain>
    </source>
</reference>
<dbReference type="Gene3D" id="3.30.420.10">
    <property type="entry name" value="Ribonuclease H-like superfamily/Ribonuclease H"/>
    <property type="match status" value="1"/>
</dbReference>
<evidence type="ECO:0000256" key="7">
    <source>
        <dbReference type="ARBA" id="ARBA00022801"/>
    </source>
</evidence>
<dbReference type="SUPFAM" id="SSF53098">
    <property type="entry name" value="Ribonuclease H-like"/>
    <property type="match status" value="1"/>
</dbReference>